<evidence type="ECO:0000313" key="8">
    <source>
        <dbReference type="EMBL" id="CAG9854126.1"/>
    </source>
</evidence>
<evidence type="ECO:0008006" key="10">
    <source>
        <dbReference type="Google" id="ProtNLM"/>
    </source>
</evidence>
<feature type="domain" description="FANCI solenoid 4" evidence="5">
    <location>
        <begin position="1050"/>
        <end position="1291"/>
    </location>
</feature>
<evidence type="ECO:0000259" key="7">
    <source>
        <dbReference type="Pfam" id="PF14680"/>
    </source>
</evidence>
<sequence>MLKALNIQLQYNAAMSSVNIEKFHKLGQKGDKDALVELMNDIDESEIEDLVKALLRSSNITETWNYILISFSESPESHQKRLTLVFSILRELEKRDISQTSINAVITVLCLELGKFIPGDLAKICHYCLEEIRSSKPTKFVWKDLLPKILEVLANKDIFTYDELDYTGEEYKTDFINSVCMSPWSPEVLTPLTQLFIDTPLSKEEHLKVTTKLCSYIKKMSPQELPPFIYQLLQFCKQQNCKHVFMKLQNYFTLKIYKNANVGTEDSPDSNSFFDTIESTDNADCIEAESTILFHIHRAASLGYECIREYLSFLKNMVKAPEHVLNAFQLTVLFTISNSYEETIFEIIRSCVVRIYNEDKKRAHSSWYREMVPSTIKLEEVISQVVHFSVEDRDLALSGLINFAFVLLGVGSALGQDVVAEKQWSLGIAILLKIVKRKRKIASTIIQTLSMNIVSKQNVSQYIECLYLISRSMPLLILENQRNIEDLLQITTDKQLFDALIPLTKFSLTVRDNLLIYLRKGLYSRSSETVQISVSGFLKLLTNLKITDAVTLSQNSVQSFSSGYSVFTQLSYKTTQNTVGNFNNEALCFQILNILNKCLMKQADIKSQLYEGLYDAVDFNAALGVPVLDLLWFHLEKYIISEDTLPPVDFEKLITCKEAQAISAEPLGKLIFAGGLICAKVVEQEDNNSGNVDKFIKVLDELSQKMVNCELVHFELDDGTDLLDDVPESQKKLLVLKEALCIYEALMGYKIYSWNEKSERQGLAVNSLFQGYNRLVQFSKSLSKPKKAGVKRKKNADKTTQETQESASKKSSKNIKLPDFLWNFQTVKKALELLYEPQLSWTTVSEANVVRTNKELHQHLMGTVLHLAQTSKHKKELDTAVKKLHFDHITAIATIIYKRIIKKLAEFTDFDAPTAVLAMECFNLLINLIINQYKNNLSSFLNTVAFDEQAQDLVKPLREIIQIYQEIYENEDFNDAVDLEMKKIPLIAINTLTTLVNEIPTSETDLSNNVLDWLKNFACNNTLTLKTSTAFVNLFFNTHLKYKVSLALLNSMSVSIREMIDVITEEEQTIESFKIINESSVHHIFLSLCNIVGKFILDDIDSIILRLKSEHSVLKFDDNYENSKKNFKLKEKGVCCQLYFVVDILTNLANLQIPSGNLSESLFKSLILLYGSLSSLTKYFNSRFTKTDTFQDARFEKLVRLSGKQLSPAIYKFILYLEENRKDSQNTQAKKKAVDASALKSRVLRETRLIPTVIYEIEQFSKCVTQLSNKSKTDLSKYVGQGVVRDFRIMDLKETLKDRQDDEPSVSCDNETSMDESRTDGNTDAGDTTEVNPETDEDSDNECPVTKKTKT</sequence>
<dbReference type="Pfam" id="PF14675">
    <property type="entry name" value="FANCI_S1"/>
    <property type="match status" value="1"/>
</dbReference>
<feature type="domain" description="FANCI solenoid 3" evidence="4">
    <location>
        <begin position="821"/>
        <end position="1027"/>
    </location>
</feature>
<evidence type="ECO:0000259" key="5">
    <source>
        <dbReference type="Pfam" id="PF14678"/>
    </source>
</evidence>
<dbReference type="Pfam" id="PF14676">
    <property type="entry name" value="FANCI_S2"/>
    <property type="match status" value="1"/>
</dbReference>
<dbReference type="GO" id="GO:0006281">
    <property type="term" value="P:DNA repair"/>
    <property type="evidence" value="ECO:0007669"/>
    <property type="project" value="InterPro"/>
</dbReference>
<evidence type="ECO:0000259" key="4">
    <source>
        <dbReference type="Pfam" id="PF14677"/>
    </source>
</evidence>
<dbReference type="InterPro" id="IPR029308">
    <property type="entry name" value="FANCI_S1"/>
</dbReference>
<dbReference type="EMBL" id="OU900094">
    <property type="protein sequence ID" value="CAG9854126.1"/>
    <property type="molecule type" value="Genomic_DNA"/>
</dbReference>
<dbReference type="InterPro" id="IPR029310">
    <property type="entry name" value="FANCI_HD1"/>
</dbReference>
<accession>A0A9N9TE93</accession>
<protein>
    <recommendedName>
        <fullName evidence="10">Fanconi anemia group I protein</fullName>
    </recommendedName>
</protein>
<feature type="region of interest" description="Disordered" evidence="1">
    <location>
        <begin position="783"/>
        <end position="810"/>
    </location>
</feature>
<dbReference type="GO" id="GO:0070182">
    <property type="term" value="F:DNA polymerase binding"/>
    <property type="evidence" value="ECO:0007669"/>
    <property type="project" value="TreeGrafter"/>
</dbReference>
<dbReference type="Pfam" id="PF14680">
    <property type="entry name" value="FANCI_HD2"/>
    <property type="match status" value="1"/>
</dbReference>
<dbReference type="InterPro" id="IPR029312">
    <property type="entry name" value="FANCI_HD2"/>
</dbReference>
<dbReference type="Pfam" id="PF14679">
    <property type="entry name" value="FANCI_HD1"/>
    <property type="match status" value="1"/>
</dbReference>
<keyword evidence="9" id="KW-1185">Reference proteome</keyword>
<evidence type="ECO:0000259" key="3">
    <source>
        <dbReference type="Pfam" id="PF14676"/>
    </source>
</evidence>
<feature type="domain" description="FANCI solenoid 2" evidence="3">
    <location>
        <begin position="397"/>
        <end position="538"/>
    </location>
</feature>
<feature type="region of interest" description="Disordered" evidence="1">
    <location>
        <begin position="1295"/>
        <end position="1351"/>
    </location>
</feature>
<dbReference type="PANTHER" id="PTHR21818:SF0">
    <property type="entry name" value="FANCONI ANEMIA GROUP I PROTEIN"/>
    <property type="match status" value="1"/>
</dbReference>
<feature type="domain" description="FANCI solenoid 1" evidence="2">
    <location>
        <begin position="78"/>
        <end position="300"/>
    </location>
</feature>
<feature type="domain" description="FANCI helical" evidence="6">
    <location>
        <begin position="305"/>
        <end position="386"/>
    </location>
</feature>
<dbReference type="Pfam" id="PF14678">
    <property type="entry name" value="FANCI_S4"/>
    <property type="match status" value="1"/>
</dbReference>
<dbReference type="InterPro" id="IPR029315">
    <property type="entry name" value="FANCI_S2"/>
</dbReference>
<feature type="compositionally biased region" description="Basic residues" evidence="1">
    <location>
        <begin position="783"/>
        <end position="795"/>
    </location>
</feature>
<dbReference type="OrthoDB" id="195089at2759"/>
<dbReference type="InterPro" id="IPR029313">
    <property type="entry name" value="FANCI_S3"/>
</dbReference>
<dbReference type="InterPro" id="IPR029314">
    <property type="entry name" value="FANCI_S4"/>
</dbReference>
<organism evidence="8 9">
    <name type="scientific">Phyllotreta striolata</name>
    <name type="common">Striped flea beetle</name>
    <name type="synonym">Crioceris striolata</name>
    <dbReference type="NCBI Taxonomy" id="444603"/>
    <lineage>
        <taxon>Eukaryota</taxon>
        <taxon>Metazoa</taxon>
        <taxon>Ecdysozoa</taxon>
        <taxon>Arthropoda</taxon>
        <taxon>Hexapoda</taxon>
        <taxon>Insecta</taxon>
        <taxon>Pterygota</taxon>
        <taxon>Neoptera</taxon>
        <taxon>Endopterygota</taxon>
        <taxon>Coleoptera</taxon>
        <taxon>Polyphaga</taxon>
        <taxon>Cucujiformia</taxon>
        <taxon>Chrysomeloidea</taxon>
        <taxon>Chrysomelidae</taxon>
        <taxon>Galerucinae</taxon>
        <taxon>Alticini</taxon>
        <taxon>Phyllotreta</taxon>
    </lineage>
</organism>
<evidence type="ECO:0000259" key="2">
    <source>
        <dbReference type="Pfam" id="PF14675"/>
    </source>
</evidence>
<dbReference type="PANTHER" id="PTHR21818">
    <property type="entry name" value="BC025462 PROTEIN"/>
    <property type="match status" value="1"/>
</dbReference>
<name>A0A9N9TE93_PHYSR</name>
<feature type="compositionally biased region" description="Polar residues" evidence="1">
    <location>
        <begin position="1322"/>
        <end position="1332"/>
    </location>
</feature>
<dbReference type="InterPro" id="IPR026171">
    <property type="entry name" value="FANCI"/>
</dbReference>
<dbReference type="Proteomes" id="UP001153712">
    <property type="component" value="Chromosome 1"/>
</dbReference>
<evidence type="ECO:0000256" key="1">
    <source>
        <dbReference type="SAM" id="MobiDB-lite"/>
    </source>
</evidence>
<dbReference type="Pfam" id="PF14677">
    <property type="entry name" value="FANCI_S3"/>
    <property type="match status" value="1"/>
</dbReference>
<proteinExistence type="predicted"/>
<feature type="domain" description="FANCI helical" evidence="7">
    <location>
        <begin position="558"/>
        <end position="780"/>
    </location>
</feature>
<evidence type="ECO:0000313" key="9">
    <source>
        <dbReference type="Proteomes" id="UP001153712"/>
    </source>
</evidence>
<evidence type="ECO:0000259" key="6">
    <source>
        <dbReference type="Pfam" id="PF14679"/>
    </source>
</evidence>
<reference evidence="8" key="1">
    <citation type="submission" date="2022-01" db="EMBL/GenBank/DDBJ databases">
        <authorList>
            <person name="King R."/>
        </authorList>
    </citation>
    <scope>NUCLEOTIDE SEQUENCE</scope>
</reference>
<gene>
    <name evidence="8" type="ORF">PHYEVI_LOCUS591</name>
</gene>